<organism evidence="7 8">
    <name type="scientific">Deinococcus roseus</name>
    <dbReference type="NCBI Taxonomy" id="392414"/>
    <lineage>
        <taxon>Bacteria</taxon>
        <taxon>Thermotogati</taxon>
        <taxon>Deinococcota</taxon>
        <taxon>Deinococci</taxon>
        <taxon>Deinococcales</taxon>
        <taxon>Deinococcaceae</taxon>
        <taxon>Deinococcus</taxon>
    </lineage>
</organism>
<dbReference type="RefSeq" id="WP_189004800.1">
    <property type="nucleotide sequence ID" value="NZ_BMOD01000016.1"/>
</dbReference>
<keyword evidence="8" id="KW-1185">Reference proteome</keyword>
<feature type="domain" description="Cas12f1-like TNB" evidence="6">
    <location>
        <begin position="319"/>
        <end position="386"/>
    </location>
</feature>
<dbReference type="Pfam" id="PF01385">
    <property type="entry name" value="OrfB_IS605"/>
    <property type="match status" value="1"/>
</dbReference>
<dbReference type="EMBL" id="BMOD01000016">
    <property type="protein sequence ID" value="GGJ45861.1"/>
    <property type="molecule type" value="Genomic_DNA"/>
</dbReference>
<keyword evidence="2" id="KW-0815">Transposition</keyword>
<comment type="similarity">
    <text evidence="1">In the C-terminal section; belongs to the transposase 35 family.</text>
</comment>
<proteinExistence type="inferred from homology"/>
<dbReference type="InterPro" id="IPR001959">
    <property type="entry name" value="Transposase"/>
</dbReference>
<evidence type="ECO:0000259" key="6">
    <source>
        <dbReference type="Pfam" id="PF07282"/>
    </source>
</evidence>
<evidence type="ECO:0000256" key="1">
    <source>
        <dbReference type="ARBA" id="ARBA00008761"/>
    </source>
</evidence>
<dbReference type="Proteomes" id="UP000632222">
    <property type="component" value="Unassembled WGS sequence"/>
</dbReference>
<dbReference type="NCBIfam" id="NF040570">
    <property type="entry name" value="guided_TnpB"/>
    <property type="match status" value="1"/>
</dbReference>
<feature type="domain" description="Probable transposase IS891/IS1136/IS1341" evidence="5">
    <location>
        <begin position="189"/>
        <end position="288"/>
    </location>
</feature>
<evidence type="ECO:0000256" key="3">
    <source>
        <dbReference type="ARBA" id="ARBA00023125"/>
    </source>
</evidence>
<protein>
    <submittedName>
        <fullName evidence="7">Transposase</fullName>
    </submittedName>
</protein>
<evidence type="ECO:0000313" key="7">
    <source>
        <dbReference type="EMBL" id="GGJ45861.1"/>
    </source>
</evidence>
<reference evidence="8" key="1">
    <citation type="journal article" date="2019" name="Int. J. Syst. Evol. Microbiol.">
        <title>The Global Catalogue of Microorganisms (GCM) 10K type strain sequencing project: providing services to taxonomists for standard genome sequencing and annotation.</title>
        <authorList>
            <consortium name="The Broad Institute Genomics Platform"/>
            <consortium name="The Broad Institute Genome Sequencing Center for Infectious Disease"/>
            <person name="Wu L."/>
            <person name="Ma J."/>
        </authorList>
    </citation>
    <scope>NUCLEOTIDE SEQUENCE [LARGE SCALE GENOMIC DNA]</scope>
    <source>
        <strain evidence="8">JCM 14370</strain>
    </source>
</reference>
<comment type="caution">
    <text evidence="7">The sequence shown here is derived from an EMBL/GenBank/DDBJ whole genome shotgun (WGS) entry which is preliminary data.</text>
</comment>
<dbReference type="NCBIfam" id="TIGR01766">
    <property type="entry name" value="IS200/IS605 family accessory protein TnpB-like domain"/>
    <property type="match status" value="1"/>
</dbReference>
<sequence>MKITLTAKLKLRHTPEQKAALDAVTLAYRDALNFASEVAHGENKMSQAAKLQKMVYEDLREKFGLPSQMACNAPRQVASSYKVQWTKFRQNQAARDLGHTKRRYKGLDHPCKFVSRTLTYNFGRDYSWKKNQQVSVQTLEGRQVIPYDGYSKHLAYIQQGCEVGAAKLYYQKSKKQYYLLVSLDVDIAEPRPEHHKQVIGVDVGQRYHAVVSNTRNHALFQSGKQARQRKDHFARLRQHLQRKGTRSATRRLTEISGRERRFIADWNHKLSQRILRRFPHAFIGLEDLTNIRDRTEGRNNPKATKKVRTHKRRRSQWSFAELQSFLAYKAPLNGSMTVKVDANYTSQACTCCGHTSKGNRPKAGLMFVCENCGYEVHSDLLGSRNIALRALVSRQDWEATGCLSTTPDVTHAEAKTVRLLRYAGLRWSAVANPDQTL</sequence>
<keyword evidence="3" id="KW-0238">DNA-binding</keyword>
<dbReference type="Pfam" id="PF07282">
    <property type="entry name" value="Cas12f1-like_TNB"/>
    <property type="match status" value="1"/>
</dbReference>
<name>A0ABQ2D4K0_9DEIO</name>
<accession>A0ABQ2D4K0</accession>
<evidence type="ECO:0000313" key="8">
    <source>
        <dbReference type="Proteomes" id="UP000632222"/>
    </source>
</evidence>
<evidence type="ECO:0000256" key="2">
    <source>
        <dbReference type="ARBA" id="ARBA00022578"/>
    </source>
</evidence>
<keyword evidence="4" id="KW-0233">DNA recombination</keyword>
<dbReference type="InterPro" id="IPR010095">
    <property type="entry name" value="Cas12f1-like_TNB"/>
</dbReference>
<evidence type="ECO:0000256" key="4">
    <source>
        <dbReference type="ARBA" id="ARBA00023172"/>
    </source>
</evidence>
<evidence type="ECO:0000259" key="5">
    <source>
        <dbReference type="Pfam" id="PF01385"/>
    </source>
</evidence>
<gene>
    <name evidence="7" type="ORF">GCM10008938_35130</name>
</gene>